<evidence type="ECO:0000313" key="3">
    <source>
        <dbReference type="Proteomes" id="UP000199076"/>
    </source>
</evidence>
<dbReference type="EMBL" id="FNBK01000016">
    <property type="protein sequence ID" value="SDG14164.1"/>
    <property type="molecule type" value="Genomic_DNA"/>
</dbReference>
<evidence type="ECO:0000313" key="2">
    <source>
        <dbReference type="EMBL" id="SDG14164.1"/>
    </source>
</evidence>
<feature type="region of interest" description="Disordered" evidence="1">
    <location>
        <begin position="1"/>
        <end position="24"/>
    </location>
</feature>
<proteinExistence type="predicted"/>
<protein>
    <submittedName>
        <fullName evidence="2">Uncharacterized protein</fullName>
    </submittedName>
</protein>
<dbReference type="AlphaFoldDB" id="A0A1G7RU42"/>
<dbReference type="Proteomes" id="UP000199076">
    <property type="component" value="Unassembled WGS sequence"/>
</dbReference>
<dbReference type="STRING" id="660518.SAMN05216218_11629"/>
<reference evidence="3" key="1">
    <citation type="submission" date="2016-10" db="EMBL/GenBank/DDBJ databases">
        <authorList>
            <person name="Varghese N."/>
            <person name="Submissions S."/>
        </authorList>
    </citation>
    <scope>NUCLEOTIDE SEQUENCE [LARGE SCALE GENOMIC DNA]</scope>
    <source>
        <strain evidence="3">IBRC-M 10760</strain>
    </source>
</reference>
<sequence>MSNENSVTDTDRAVAQPSPDPVDWEAQIGQSIRDTAEQDSHVERDAVTFHPSQLAKCKRQATLAKLGLKDFDTHTLGTFRAGTLVHEWVQSELADQFPDCEFEREIEEAYTNPVNGEEIRLTGHADLWDPEQEIVYRRSRPSASGSFGNRRFP</sequence>
<gene>
    <name evidence="2" type="ORF">SAMN05216218_11629</name>
</gene>
<organism evidence="2 3">
    <name type="scientific">Halorientalis regularis</name>
    <dbReference type="NCBI Taxonomy" id="660518"/>
    <lineage>
        <taxon>Archaea</taxon>
        <taxon>Methanobacteriati</taxon>
        <taxon>Methanobacteriota</taxon>
        <taxon>Stenosarchaea group</taxon>
        <taxon>Halobacteria</taxon>
        <taxon>Halobacteriales</taxon>
        <taxon>Haloarculaceae</taxon>
        <taxon>Halorientalis</taxon>
    </lineage>
</organism>
<dbReference type="InterPro" id="IPR011604">
    <property type="entry name" value="PDDEXK-like_dom_sf"/>
</dbReference>
<name>A0A1G7RU42_9EURY</name>
<evidence type="ECO:0000256" key="1">
    <source>
        <dbReference type="SAM" id="MobiDB-lite"/>
    </source>
</evidence>
<keyword evidence="3" id="KW-1185">Reference proteome</keyword>
<dbReference type="Gene3D" id="3.90.320.10">
    <property type="match status" value="1"/>
</dbReference>
<accession>A0A1G7RU42</accession>